<dbReference type="InterPro" id="IPR028082">
    <property type="entry name" value="Peripla_BP_I"/>
</dbReference>
<dbReference type="CDD" id="cd01392">
    <property type="entry name" value="HTH_LacI"/>
    <property type="match status" value="1"/>
</dbReference>
<proteinExistence type="predicted"/>
<dbReference type="Gene3D" id="3.40.50.2300">
    <property type="match status" value="2"/>
</dbReference>
<dbReference type="PROSITE" id="PS50932">
    <property type="entry name" value="HTH_LACI_2"/>
    <property type="match status" value="1"/>
</dbReference>
<dbReference type="InterPro" id="IPR046335">
    <property type="entry name" value="LacI/GalR-like_sensor"/>
</dbReference>
<evidence type="ECO:0000313" key="6">
    <source>
        <dbReference type="Proteomes" id="UP001564626"/>
    </source>
</evidence>
<dbReference type="Pfam" id="PF13377">
    <property type="entry name" value="Peripla_BP_3"/>
    <property type="match status" value="1"/>
</dbReference>
<evidence type="ECO:0000259" key="4">
    <source>
        <dbReference type="PROSITE" id="PS50932"/>
    </source>
</evidence>
<organism evidence="5 6">
    <name type="scientific">Saccharopolyspora cebuensis</name>
    <dbReference type="NCBI Taxonomy" id="418759"/>
    <lineage>
        <taxon>Bacteria</taxon>
        <taxon>Bacillati</taxon>
        <taxon>Actinomycetota</taxon>
        <taxon>Actinomycetes</taxon>
        <taxon>Pseudonocardiales</taxon>
        <taxon>Pseudonocardiaceae</taxon>
        <taxon>Saccharopolyspora</taxon>
    </lineage>
</organism>
<keyword evidence="3" id="KW-0804">Transcription</keyword>
<evidence type="ECO:0000256" key="3">
    <source>
        <dbReference type="ARBA" id="ARBA00023163"/>
    </source>
</evidence>
<accession>A0ABV4CIA2</accession>
<name>A0ABV4CIA2_9PSEU</name>
<evidence type="ECO:0000313" key="5">
    <source>
        <dbReference type="EMBL" id="MEY8039129.1"/>
    </source>
</evidence>
<sequence>MTAAMVAAHAETNVSSVSLVVNGKHRGRVSEQLAARIRDAVDELGYVVDHSASALARGHGDLVILLAPDLSNPFFAEVIAGVQDTLGDRYQLMLSVTERGEQPCVDSLRRFNGLRPAGVLVDAPDETFAAVPAAEHPVVLFDAPDSAADLNALNYDYAPAIRSLAALLAERGHRTVAYLDGSTRSATFALRRAMLAEAVTSHGLHLLDDDVRADVTVSGASAATRANLARWREGGATAVIAAADTLAYGVLAEAHRAGVRIPEDLAVASFDDLPSSAVTAPALTSIALPGAALGRAAAERLVAMLDERPLPTPTPLETVLVRRASL</sequence>
<evidence type="ECO:0000256" key="2">
    <source>
        <dbReference type="ARBA" id="ARBA00023125"/>
    </source>
</evidence>
<feature type="domain" description="HTH lacI-type" evidence="4">
    <location>
        <begin position="1"/>
        <end position="57"/>
    </location>
</feature>
<dbReference type="GO" id="GO:0003677">
    <property type="term" value="F:DNA binding"/>
    <property type="evidence" value="ECO:0007669"/>
    <property type="project" value="UniProtKB-KW"/>
</dbReference>
<keyword evidence="6" id="KW-1185">Reference proteome</keyword>
<dbReference type="RefSeq" id="WP_345363476.1">
    <property type="nucleotide sequence ID" value="NZ_BAABII010000010.1"/>
</dbReference>
<gene>
    <name evidence="5" type="ORF">AB8O55_06940</name>
</gene>
<dbReference type="SUPFAM" id="SSF47413">
    <property type="entry name" value="lambda repressor-like DNA-binding domains"/>
    <property type="match status" value="1"/>
</dbReference>
<dbReference type="SMART" id="SM00354">
    <property type="entry name" value="HTH_LACI"/>
    <property type="match status" value="1"/>
</dbReference>
<dbReference type="Gene3D" id="1.10.260.40">
    <property type="entry name" value="lambda repressor-like DNA-binding domains"/>
    <property type="match status" value="1"/>
</dbReference>
<comment type="caution">
    <text evidence="5">The sequence shown here is derived from an EMBL/GenBank/DDBJ whole genome shotgun (WGS) entry which is preliminary data.</text>
</comment>
<dbReference type="CDD" id="cd06267">
    <property type="entry name" value="PBP1_LacI_sugar_binding-like"/>
    <property type="match status" value="1"/>
</dbReference>
<reference evidence="5 6" key="1">
    <citation type="submission" date="2024-08" db="EMBL/GenBank/DDBJ databases">
        <title>Genome mining of Saccharopolyspora cebuensis PGLac3 from Nigerian medicinal plant.</title>
        <authorList>
            <person name="Ezeobiora C.E."/>
            <person name="Igbokwe N.H."/>
            <person name="Amin D.H."/>
            <person name="Mendie U.E."/>
        </authorList>
    </citation>
    <scope>NUCLEOTIDE SEQUENCE [LARGE SCALE GENOMIC DNA]</scope>
    <source>
        <strain evidence="5 6">PGLac3</strain>
    </source>
</reference>
<dbReference type="Proteomes" id="UP001564626">
    <property type="component" value="Unassembled WGS sequence"/>
</dbReference>
<dbReference type="PANTHER" id="PTHR30146:SF138">
    <property type="entry name" value="TRANSCRIPTIONAL REGULATORY PROTEIN"/>
    <property type="match status" value="1"/>
</dbReference>
<dbReference type="EMBL" id="JBGEHV010000008">
    <property type="protein sequence ID" value="MEY8039129.1"/>
    <property type="molecule type" value="Genomic_DNA"/>
</dbReference>
<dbReference type="SUPFAM" id="SSF53822">
    <property type="entry name" value="Periplasmic binding protein-like I"/>
    <property type="match status" value="1"/>
</dbReference>
<dbReference type="InterPro" id="IPR010982">
    <property type="entry name" value="Lambda_DNA-bd_dom_sf"/>
</dbReference>
<dbReference type="PANTHER" id="PTHR30146">
    <property type="entry name" value="LACI-RELATED TRANSCRIPTIONAL REPRESSOR"/>
    <property type="match status" value="1"/>
</dbReference>
<dbReference type="InterPro" id="IPR000843">
    <property type="entry name" value="HTH_LacI"/>
</dbReference>
<keyword evidence="1" id="KW-0805">Transcription regulation</keyword>
<keyword evidence="2 5" id="KW-0238">DNA-binding</keyword>
<protein>
    <submittedName>
        <fullName evidence="5">LacI family DNA-binding transcriptional regulator</fullName>
    </submittedName>
</protein>
<evidence type="ECO:0000256" key="1">
    <source>
        <dbReference type="ARBA" id="ARBA00023015"/>
    </source>
</evidence>